<evidence type="ECO:0000313" key="8">
    <source>
        <dbReference type="EMBL" id="KAK8837213.1"/>
    </source>
</evidence>
<evidence type="ECO:0000259" key="7">
    <source>
        <dbReference type="PROSITE" id="PS50237"/>
    </source>
</evidence>
<reference evidence="8 9" key="1">
    <citation type="submission" date="2024-04" db="EMBL/GenBank/DDBJ databases">
        <title>Tritrichomonas musculus Genome.</title>
        <authorList>
            <person name="Alves-Ferreira E."/>
            <person name="Grigg M."/>
            <person name="Lorenzi H."/>
            <person name="Galac M."/>
        </authorList>
    </citation>
    <scope>NUCLEOTIDE SEQUENCE [LARGE SCALE GENOMIC DNA]</scope>
    <source>
        <strain evidence="8 9">EAF2021</strain>
    </source>
</reference>
<dbReference type="Proteomes" id="UP001470230">
    <property type="component" value="Unassembled WGS sequence"/>
</dbReference>
<proteinExistence type="predicted"/>
<evidence type="ECO:0000256" key="2">
    <source>
        <dbReference type="ARBA" id="ARBA00004906"/>
    </source>
</evidence>
<keyword evidence="5 6" id="KW-0833">Ubl conjugation pathway</keyword>
<sequence>MDETTLCIDEENLLYSSIYELDQKYIRNSKIKIEYMTKTGDTYNVTLKDWLSKISDIIKESGAFVLDSSGSSYIIDEVYDNSLDEIYTLTGKVLGIAFNNNEKIDIKFSSIIWKLILDKELELDDMEYFDFDVYEKLKKVKENDVTLMNLKFVDYYGDELIKDGENVKVTNENKDEYIEWLLNRIIFNGINVDQLELVKTFFEDAVIASKYEDLNVEDIYKLLSE</sequence>
<keyword evidence="4" id="KW-0808">Transferase</keyword>
<name>A0ABR2GU81_9EUKA</name>
<organism evidence="8 9">
    <name type="scientific">Tritrichomonas musculus</name>
    <dbReference type="NCBI Taxonomy" id="1915356"/>
    <lineage>
        <taxon>Eukaryota</taxon>
        <taxon>Metamonada</taxon>
        <taxon>Parabasalia</taxon>
        <taxon>Tritrichomonadida</taxon>
        <taxon>Tritrichomonadidae</taxon>
        <taxon>Tritrichomonas</taxon>
    </lineage>
</organism>
<comment type="pathway">
    <text evidence="2">Protein modification; protein ubiquitination.</text>
</comment>
<comment type="catalytic activity">
    <reaction evidence="1">
        <text>S-ubiquitinyl-[E2 ubiquitin-conjugating enzyme]-L-cysteine + [acceptor protein]-L-lysine = [E2 ubiquitin-conjugating enzyme]-L-cysteine + N(6)-ubiquitinyl-[acceptor protein]-L-lysine.</text>
        <dbReference type="EC" id="2.3.2.26"/>
    </reaction>
</comment>
<evidence type="ECO:0000256" key="3">
    <source>
        <dbReference type="ARBA" id="ARBA00012485"/>
    </source>
</evidence>
<feature type="domain" description="HECT" evidence="7">
    <location>
        <begin position="22"/>
        <end position="225"/>
    </location>
</feature>
<dbReference type="Pfam" id="PF00632">
    <property type="entry name" value="HECT"/>
    <property type="match status" value="1"/>
</dbReference>
<dbReference type="Gene3D" id="3.30.2160.10">
    <property type="entry name" value="Hect, E3 ligase catalytic domain"/>
    <property type="match status" value="1"/>
</dbReference>
<accession>A0ABR2GU81</accession>
<evidence type="ECO:0000256" key="4">
    <source>
        <dbReference type="ARBA" id="ARBA00022679"/>
    </source>
</evidence>
<dbReference type="SUPFAM" id="SSF56204">
    <property type="entry name" value="Hect, E3 ligase catalytic domain"/>
    <property type="match status" value="1"/>
</dbReference>
<comment type="caution">
    <text evidence="6">Lacks conserved residue(s) required for the propagation of feature annotation.</text>
</comment>
<evidence type="ECO:0000256" key="1">
    <source>
        <dbReference type="ARBA" id="ARBA00000885"/>
    </source>
</evidence>
<dbReference type="EC" id="2.3.2.26" evidence="3"/>
<dbReference type="InterPro" id="IPR035983">
    <property type="entry name" value="Hect_E3_ubiquitin_ligase"/>
</dbReference>
<dbReference type="InterPro" id="IPR050409">
    <property type="entry name" value="E3_ubiq-protein_ligase"/>
</dbReference>
<dbReference type="EMBL" id="JAPFFF010000060">
    <property type="protein sequence ID" value="KAK8837213.1"/>
    <property type="molecule type" value="Genomic_DNA"/>
</dbReference>
<dbReference type="InterPro" id="IPR000569">
    <property type="entry name" value="HECT_dom"/>
</dbReference>
<dbReference type="PANTHER" id="PTHR11254:SF440">
    <property type="entry name" value="E3 UBIQUITIN-PROTEIN LIGASE NEDD-4"/>
    <property type="match status" value="1"/>
</dbReference>
<comment type="caution">
    <text evidence="8">The sequence shown here is derived from an EMBL/GenBank/DDBJ whole genome shotgun (WGS) entry which is preliminary data.</text>
</comment>
<dbReference type="Gene3D" id="3.90.1750.10">
    <property type="entry name" value="Hect, E3 ligase catalytic domains"/>
    <property type="match status" value="1"/>
</dbReference>
<dbReference type="PANTHER" id="PTHR11254">
    <property type="entry name" value="HECT DOMAIN UBIQUITIN-PROTEIN LIGASE"/>
    <property type="match status" value="1"/>
</dbReference>
<keyword evidence="9" id="KW-1185">Reference proteome</keyword>
<evidence type="ECO:0000313" key="9">
    <source>
        <dbReference type="Proteomes" id="UP001470230"/>
    </source>
</evidence>
<protein>
    <recommendedName>
        <fullName evidence="3">HECT-type E3 ubiquitin transferase</fullName>
        <ecNumber evidence="3">2.3.2.26</ecNumber>
    </recommendedName>
</protein>
<evidence type="ECO:0000256" key="6">
    <source>
        <dbReference type="PROSITE-ProRule" id="PRU00104"/>
    </source>
</evidence>
<gene>
    <name evidence="8" type="ORF">M9Y10_036641</name>
</gene>
<evidence type="ECO:0000256" key="5">
    <source>
        <dbReference type="ARBA" id="ARBA00022786"/>
    </source>
</evidence>
<dbReference type="PROSITE" id="PS50237">
    <property type="entry name" value="HECT"/>
    <property type="match status" value="1"/>
</dbReference>